<comment type="caution">
    <text evidence="1">The sequence shown here is derived from an EMBL/GenBank/DDBJ whole genome shotgun (WGS) entry which is preliminary data.</text>
</comment>
<evidence type="ECO:0000313" key="2">
    <source>
        <dbReference type="Proteomes" id="UP000276133"/>
    </source>
</evidence>
<dbReference type="EMBL" id="REGN01001970">
    <property type="protein sequence ID" value="RNA31221.1"/>
    <property type="molecule type" value="Genomic_DNA"/>
</dbReference>
<dbReference type="AlphaFoldDB" id="A0A3M7S627"/>
<accession>A0A3M7S627</accession>
<dbReference type="Proteomes" id="UP000276133">
    <property type="component" value="Unassembled WGS sequence"/>
</dbReference>
<reference evidence="1 2" key="1">
    <citation type="journal article" date="2018" name="Sci. Rep.">
        <title>Genomic signatures of local adaptation to the degree of environmental predictability in rotifers.</title>
        <authorList>
            <person name="Franch-Gras L."/>
            <person name="Hahn C."/>
            <person name="Garcia-Roger E.M."/>
            <person name="Carmona M.J."/>
            <person name="Serra M."/>
            <person name="Gomez A."/>
        </authorList>
    </citation>
    <scope>NUCLEOTIDE SEQUENCE [LARGE SCALE GENOMIC DNA]</scope>
    <source>
        <strain evidence="1">HYR1</strain>
    </source>
</reference>
<evidence type="ECO:0000313" key="1">
    <source>
        <dbReference type="EMBL" id="RNA31221.1"/>
    </source>
</evidence>
<gene>
    <name evidence="1" type="ORF">BpHYR1_049044</name>
</gene>
<sequence>MLFTQGAVFKKYQKNISKSKNLKKFSFKESNKIIKFSSQKLQFFGREHFCCVLLEMTLH</sequence>
<organism evidence="1 2">
    <name type="scientific">Brachionus plicatilis</name>
    <name type="common">Marine rotifer</name>
    <name type="synonym">Brachionus muelleri</name>
    <dbReference type="NCBI Taxonomy" id="10195"/>
    <lineage>
        <taxon>Eukaryota</taxon>
        <taxon>Metazoa</taxon>
        <taxon>Spiralia</taxon>
        <taxon>Gnathifera</taxon>
        <taxon>Rotifera</taxon>
        <taxon>Eurotatoria</taxon>
        <taxon>Monogononta</taxon>
        <taxon>Pseudotrocha</taxon>
        <taxon>Ploima</taxon>
        <taxon>Brachionidae</taxon>
        <taxon>Brachionus</taxon>
    </lineage>
</organism>
<name>A0A3M7S627_BRAPC</name>
<proteinExistence type="predicted"/>
<protein>
    <submittedName>
        <fullName evidence="1">Uncharacterized protein</fullName>
    </submittedName>
</protein>
<keyword evidence="2" id="KW-1185">Reference proteome</keyword>